<name>A0ABD3W9A7_SINWO</name>
<organism evidence="1 2">
    <name type="scientific">Sinanodonta woodiana</name>
    <name type="common">Chinese pond mussel</name>
    <name type="synonym">Anodonta woodiana</name>
    <dbReference type="NCBI Taxonomy" id="1069815"/>
    <lineage>
        <taxon>Eukaryota</taxon>
        <taxon>Metazoa</taxon>
        <taxon>Spiralia</taxon>
        <taxon>Lophotrochozoa</taxon>
        <taxon>Mollusca</taxon>
        <taxon>Bivalvia</taxon>
        <taxon>Autobranchia</taxon>
        <taxon>Heteroconchia</taxon>
        <taxon>Palaeoheterodonta</taxon>
        <taxon>Unionida</taxon>
        <taxon>Unionoidea</taxon>
        <taxon>Unionidae</taxon>
        <taxon>Unioninae</taxon>
        <taxon>Sinanodonta</taxon>
    </lineage>
</organism>
<dbReference type="AlphaFoldDB" id="A0ABD3W9A7"/>
<sequence length="112" mass="12748">MVSEVTKVHTRLWNYVASLLDVKSPCFYIFLGVFGIFGFFGKKLLFDPLDRVRGLGDIGYQADGKWDMKEIANSVRKRRLVGEIPPVYPNGWFGLTESFQIKKGESKNISVL</sequence>
<gene>
    <name evidence="1" type="ORF">ACJMK2_038534</name>
</gene>
<accession>A0ABD3W9A7</accession>
<comment type="caution">
    <text evidence="1">The sequence shown here is derived from an EMBL/GenBank/DDBJ whole genome shotgun (WGS) entry which is preliminary data.</text>
</comment>
<evidence type="ECO:0000313" key="2">
    <source>
        <dbReference type="Proteomes" id="UP001634394"/>
    </source>
</evidence>
<keyword evidence="2" id="KW-1185">Reference proteome</keyword>
<proteinExistence type="predicted"/>
<dbReference type="EMBL" id="JBJQND010000007">
    <property type="protein sequence ID" value="KAL3870479.1"/>
    <property type="molecule type" value="Genomic_DNA"/>
</dbReference>
<feature type="non-terminal residue" evidence="1">
    <location>
        <position position="112"/>
    </location>
</feature>
<evidence type="ECO:0000313" key="1">
    <source>
        <dbReference type="EMBL" id="KAL3870479.1"/>
    </source>
</evidence>
<dbReference type="Proteomes" id="UP001634394">
    <property type="component" value="Unassembled WGS sequence"/>
</dbReference>
<protein>
    <submittedName>
        <fullName evidence="1">Uncharacterized protein</fullName>
    </submittedName>
</protein>
<reference evidence="1 2" key="1">
    <citation type="submission" date="2024-11" db="EMBL/GenBank/DDBJ databases">
        <title>Chromosome-level genome assembly of the freshwater bivalve Anodonta woodiana.</title>
        <authorList>
            <person name="Chen X."/>
        </authorList>
    </citation>
    <scope>NUCLEOTIDE SEQUENCE [LARGE SCALE GENOMIC DNA]</scope>
    <source>
        <strain evidence="1">MN2024</strain>
        <tissue evidence="1">Gills</tissue>
    </source>
</reference>